<comment type="caution">
    <text evidence="2">The sequence shown here is derived from an EMBL/GenBank/DDBJ whole genome shotgun (WGS) entry which is preliminary data.</text>
</comment>
<feature type="transmembrane region" description="Helical" evidence="1">
    <location>
        <begin position="32"/>
        <end position="51"/>
    </location>
</feature>
<dbReference type="Proteomes" id="UP000462014">
    <property type="component" value="Unassembled WGS sequence"/>
</dbReference>
<gene>
    <name evidence="2" type="ORF">GO621_13745</name>
</gene>
<evidence type="ECO:0000313" key="2">
    <source>
        <dbReference type="EMBL" id="MVN22594.1"/>
    </source>
</evidence>
<dbReference type="EMBL" id="WPIK01000012">
    <property type="protein sequence ID" value="MVN22594.1"/>
    <property type="molecule type" value="Genomic_DNA"/>
</dbReference>
<feature type="transmembrane region" description="Helical" evidence="1">
    <location>
        <begin position="6"/>
        <end position="25"/>
    </location>
</feature>
<name>A0A7K1SZ38_9SPHI</name>
<proteinExistence type="predicted"/>
<dbReference type="RefSeq" id="WP_157568003.1">
    <property type="nucleotide sequence ID" value="NZ_WPIK01000012.1"/>
</dbReference>
<reference evidence="2 3" key="1">
    <citation type="submission" date="2019-12" db="EMBL/GenBank/DDBJ databases">
        <title>Mucilaginibacter sp. HMF7410 genome sequencing and assembly.</title>
        <authorList>
            <person name="Kang H."/>
            <person name="Cha I."/>
            <person name="Kim H."/>
            <person name="Joh K."/>
        </authorList>
    </citation>
    <scope>NUCLEOTIDE SEQUENCE [LARGE SCALE GENOMIC DNA]</scope>
    <source>
        <strain evidence="2 3">HMF7410</strain>
    </source>
</reference>
<evidence type="ECO:0000313" key="3">
    <source>
        <dbReference type="Proteomes" id="UP000462014"/>
    </source>
</evidence>
<sequence>MSTASLIFWAIFVVPLVAFLFWVMWQDKKRRSTGLIVLVLGVILAIIYMYARTGGK</sequence>
<dbReference type="AlphaFoldDB" id="A0A7K1SZ38"/>
<protein>
    <submittedName>
        <fullName evidence="2">Uncharacterized protein</fullName>
    </submittedName>
</protein>
<keyword evidence="3" id="KW-1185">Reference proteome</keyword>
<keyword evidence="1" id="KW-1133">Transmembrane helix</keyword>
<keyword evidence="1" id="KW-0472">Membrane</keyword>
<accession>A0A7K1SZ38</accession>
<evidence type="ECO:0000256" key="1">
    <source>
        <dbReference type="SAM" id="Phobius"/>
    </source>
</evidence>
<keyword evidence="1" id="KW-0812">Transmembrane</keyword>
<organism evidence="2 3">
    <name type="scientific">Mucilaginibacter arboris</name>
    <dbReference type="NCBI Taxonomy" id="2682090"/>
    <lineage>
        <taxon>Bacteria</taxon>
        <taxon>Pseudomonadati</taxon>
        <taxon>Bacteroidota</taxon>
        <taxon>Sphingobacteriia</taxon>
        <taxon>Sphingobacteriales</taxon>
        <taxon>Sphingobacteriaceae</taxon>
        <taxon>Mucilaginibacter</taxon>
    </lineage>
</organism>